<dbReference type="InterPro" id="IPR001482">
    <property type="entry name" value="T2SS/T4SS_dom"/>
</dbReference>
<dbReference type="Pfam" id="PF00437">
    <property type="entry name" value="T2SSE"/>
    <property type="match status" value="1"/>
</dbReference>
<accession>A0ABM9N2Y8</accession>
<dbReference type="EMBL" id="CAWVOH010000001">
    <property type="protein sequence ID" value="CAK8053504.1"/>
    <property type="molecule type" value="Genomic_DNA"/>
</dbReference>
<comment type="similarity">
    <text evidence="1">Belongs to the GSP E family.</text>
</comment>
<proteinExistence type="inferred from homology"/>
<evidence type="ECO:0000256" key="3">
    <source>
        <dbReference type="ARBA" id="ARBA00022840"/>
    </source>
</evidence>
<reference evidence="5 6" key="1">
    <citation type="submission" date="2024-01" db="EMBL/GenBank/DDBJ databases">
        <authorList>
            <person name="Botero Cardona J."/>
        </authorList>
    </citation>
    <scope>NUCLEOTIDE SEQUENCE [LARGE SCALE GENOMIC DNA]</scope>
    <source>
        <strain evidence="5 6">LMG 33000</strain>
    </source>
</reference>
<organism evidence="5 6">
    <name type="scientific">Eupransor demetentiae</name>
    <dbReference type="NCBI Taxonomy" id="3109584"/>
    <lineage>
        <taxon>Bacteria</taxon>
        <taxon>Bacillati</taxon>
        <taxon>Bacillota</taxon>
        <taxon>Bacilli</taxon>
        <taxon>Lactobacillales</taxon>
        <taxon>Lactobacillaceae</taxon>
        <taxon>Eupransor</taxon>
    </lineage>
</organism>
<evidence type="ECO:0000313" key="5">
    <source>
        <dbReference type="EMBL" id="CAK8053504.1"/>
    </source>
</evidence>
<gene>
    <name evidence="5" type="ORF">R54876_GBNLAHCA_00059</name>
</gene>
<evidence type="ECO:0000259" key="4">
    <source>
        <dbReference type="PROSITE" id="PS00662"/>
    </source>
</evidence>
<dbReference type="PANTHER" id="PTHR30258:SF2">
    <property type="entry name" value="COMG OPERON PROTEIN 1"/>
    <property type="match status" value="1"/>
</dbReference>
<dbReference type="PROSITE" id="PS00662">
    <property type="entry name" value="T2SP_E"/>
    <property type="match status" value="1"/>
</dbReference>
<dbReference type="SUPFAM" id="SSF52540">
    <property type="entry name" value="P-loop containing nucleoside triphosphate hydrolases"/>
    <property type="match status" value="1"/>
</dbReference>
<dbReference type="Proteomes" id="UP001314241">
    <property type="component" value="Unassembled WGS sequence"/>
</dbReference>
<feature type="domain" description="Bacterial type II secretion system protein E" evidence="4">
    <location>
        <begin position="3"/>
        <end position="17"/>
    </location>
</feature>
<sequence length="131" mass="14225">MALRHRPDVLVIGEIRDAQTAKAAVQAALSGHLVLSTVHALSARNVTSRLLELGVNAGQLQAAFRGAAYQRLLSKEDGQQAALLDFYLPNEATEVPTNLSWDQSLTAAYQGKEISKVTYEKYQAIEQESAS</sequence>
<keyword evidence="3" id="KW-0067">ATP-binding</keyword>
<keyword evidence="2" id="KW-0547">Nucleotide-binding</keyword>
<evidence type="ECO:0000256" key="1">
    <source>
        <dbReference type="ARBA" id="ARBA00006611"/>
    </source>
</evidence>
<evidence type="ECO:0000313" key="6">
    <source>
        <dbReference type="Proteomes" id="UP001314241"/>
    </source>
</evidence>
<evidence type="ECO:0000256" key="2">
    <source>
        <dbReference type="ARBA" id="ARBA00022741"/>
    </source>
</evidence>
<dbReference type="PANTHER" id="PTHR30258">
    <property type="entry name" value="TYPE II SECRETION SYSTEM PROTEIN GSPE-RELATED"/>
    <property type="match status" value="1"/>
</dbReference>
<name>A0ABM9N2Y8_9LACO</name>
<dbReference type="InterPro" id="IPR027417">
    <property type="entry name" value="P-loop_NTPase"/>
</dbReference>
<comment type="caution">
    <text evidence="5">The sequence shown here is derived from an EMBL/GenBank/DDBJ whole genome shotgun (WGS) entry which is preliminary data.</text>
</comment>
<dbReference type="Gene3D" id="3.40.50.300">
    <property type="entry name" value="P-loop containing nucleotide triphosphate hydrolases"/>
    <property type="match status" value="1"/>
</dbReference>
<keyword evidence="6" id="KW-1185">Reference proteome</keyword>
<protein>
    <submittedName>
        <fullName evidence="5">Type II secretory pathway ATPase GspE/PulE or T4P pilus assembly pathway ATPase PilB (PulE)</fullName>
    </submittedName>
</protein>